<evidence type="ECO:0000313" key="3">
    <source>
        <dbReference type="Proteomes" id="UP000315889"/>
    </source>
</evidence>
<dbReference type="Pfam" id="PF00144">
    <property type="entry name" value="Beta-lactamase"/>
    <property type="match status" value="1"/>
</dbReference>
<dbReference type="Proteomes" id="UP000315889">
    <property type="component" value="Unassembled WGS sequence"/>
</dbReference>
<dbReference type="PANTHER" id="PTHR43283">
    <property type="entry name" value="BETA-LACTAMASE-RELATED"/>
    <property type="match status" value="1"/>
</dbReference>
<dbReference type="InterPro" id="IPR001466">
    <property type="entry name" value="Beta-lactam-related"/>
</dbReference>
<dbReference type="PANTHER" id="PTHR43283:SF14">
    <property type="entry name" value="BLL8153 PROTEIN"/>
    <property type="match status" value="1"/>
</dbReference>
<dbReference type="EMBL" id="SHBP01000005">
    <property type="protein sequence ID" value="RZO20321.1"/>
    <property type="molecule type" value="Genomic_DNA"/>
</dbReference>
<dbReference type="InterPro" id="IPR050789">
    <property type="entry name" value="Diverse_Enzym_Activities"/>
</dbReference>
<evidence type="ECO:0000313" key="2">
    <source>
        <dbReference type="EMBL" id="RZO20321.1"/>
    </source>
</evidence>
<feature type="domain" description="Beta-lactamase-related" evidence="1">
    <location>
        <begin position="96"/>
        <end position="364"/>
    </location>
</feature>
<accession>A0A520MGL8</accession>
<name>A0A520MGL8_9GAMM</name>
<dbReference type="GO" id="GO:0016787">
    <property type="term" value="F:hydrolase activity"/>
    <property type="evidence" value="ECO:0007669"/>
    <property type="project" value="UniProtKB-KW"/>
</dbReference>
<reference evidence="2 3" key="1">
    <citation type="submission" date="2019-02" db="EMBL/GenBank/DDBJ databases">
        <title>Prokaryotic population dynamics and viral predation in marine succession experiment using metagenomics: the confinement effect.</title>
        <authorList>
            <person name="Haro-Moreno J.M."/>
            <person name="Rodriguez-Valera F."/>
            <person name="Lopez-Perez M."/>
        </authorList>
    </citation>
    <scope>NUCLEOTIDE SEQUENCE [LARGE SCALE GENOMIC DNA]</scope>
    <source>
        <strain evidence="2">MED-G170</strain>
    </source>
</reference>
<organism evidence="2 3">
    <name type="scientific">SAR92 clade bacterium</name>
    <dbReference type="NCBI Taxonomy" id="2315479"/>
    <lineage>
        <taxon>Bacteria</taxon>
        <taxon>Pseudomonadati</taxon>
        <taxon>Pseudomonadota</taxon>
        <taxon>Gammaproteobacteria</taxon>
        <taxon>Cellvibrionales</taxon>
        <taxon>Porticoccaceae</taxon>
        <taxon>SAR92 clade</taxon>
    </lineage>
</organism>
<dbReference type="AlphaFoldDB" id="A0A520MGL8"/>
<keyword evidence="2" id="KW-0378">Hydrolase</keyword>
<dbReference type="SUPFAM" id="SSF56601">
    <property type="entry name" value="beta-lactamase/transpeptidase-like"/>
    <property type="match status" value="1"/>
</dbReference>
<dbReference type="InterPro" id="IPR012338">
    <property type="entry name" value="Beta-lactam/transpept-like"/>
</dbReference>
<protein>
    <submittedName>
        <fullName evidence="2">Class C beta-lactamase-related serine hydrolase</fullName>
    </submittedName>
</protein>
<evidence type="ECO:0000259" key="1">
    <source>
        <dbReference type="Pfam" id="PF00144"/>
    </source>
</evidence>
<sequence length="393" mass="44196">MKKFFIGILVALLVVGIWAFPKIKALNTTYHLFDEGQIVENFRSVKEIWPTRQLNKAAKPYRYAQGERLSLPLTFSSDGTIFDTAAFLKDSWTTGLLVIQADEIRLENYYRGNTESTQNISWSMAKSFISALVGIAVSEGYIKSIEDPVEAYAPELIGSGYEGVSIKDVLQMSTGVGFNEDYGDFYSDINRWGRDFSLGNSQDAFAGTLEREVQPGTLNHYVSINTHVLGMIITRATARTITDYMQEKLYEPLGMEYLGYWVIDGDGMEMALGGLNLTIRDFAKLSSLYLHDGDWNGEQIVPSSWVKDSITPDAPHLLPSESFGYGYQWWITDGDSREFMAMGVYGQYMYINPETNTVIVKLSANPFYNDISYAPSSDFVHLEMFRAIATAVK</sequence>
<gene>
    <name evidence="2" type="ORF">EVB03_05250</name>
</gene>
<comment type="caution">
    <text evidence="2">The sequence shown here is derived from an EMBL/GenBank/DDBJ whole genome shotgun (WGS) entry which is preliminary data.</text>
</comment>
<dbReference type="Gene3D" id="3.40.710.10">
    <property type="entry name" value="DD-peptidase/beta-lactamase superfamily"/>
    <property type="match status" value="1"/>
</dbReference>
<proteinExistence type="predicted"/>